<dbReference type="InterPro" id="IPR016024">
    <property type="entry name" value="ARM-type_fold"/>
</dbReference>
<dbReference type="GO" id="GO:0006465">
    <property type="term" value="P:signal peptide processing"/>
    <property type="evidence" value="ECO:0007669"/>
    <property type="project" value="InterPro"/>
</dbReference>
<feature type="domain" description="SEC7" evidence="6">
    <location>
        <begin position="936"/>
        <end position="1106"/>
    </location>
</feature>
<dbReference type="InterPro" id="IPR032691">
    <property type="entry name" value="Mon2/Sec7/BIG1-like_HUS"/>
</dbReference>
<dbReference type="GO" id="GO:0032012">
    <property type="term" value="P:regulation of ARF protein signal transduction"/>
    <property type="evidence" value="ECO:0007669"/>
    <property type="project" value="InterPro"/>
</dbReference>
<dbReference type="Gene3D" id="2.10.109.10">
    <property type="entry name" value="Umud Fragment, subunit A"/>
    <property type="match status" value="1"/>
</dbReference>
<dbReference type="PRINTS" id="PR00727">
    <property type="entry name" value="LEADERPTASE"/>
</dbReference>
<dbReference type="CDD" id="cd06530">
    <property type="entry name" value="S26_SPase_I"/>
    <property type="match status" value="1"/>
</dbReference>
<evidence type="ECO:0000256" key="2">
    <source>
        <dbReference type="ARBA" id="ARBA00022801"/>
    </source>
</evidence>
<feature type="active site" evidence="4">
    <location>
        <position position="106"/>
    </location>
</feature>
<dbReference type="GO" id="GO:0005085">
    <property type="term" value="F:guanyl-nucleotide exchange factor activity"/>
    <property type="evidence" value="ECO:0007669"/>
    <property type="project" value="InterPro"/>
</dbReference>
<proteinExistence type="predicted"/>
<dbReference type="GO" id="GO:0005737">
    <property type="term" value="C:cytoplasm"/>
    <property type="evidence" value="ECO:0007669"/>
    <property type="project" value="UniProtKB-ARBA"/>
</dbReference>
<dbReference type="STRING" id="318479.A0A158Q461"/>
<feature type="active site" evidence="4">
    <location>
        <position position="149"/>
    </location>
</feature>
<dbReference type="InterPro" id="IPR035999">
    <property type="entry name" value="Sec7_dom_sf"/>
</dbReference>
<dbReference type="PANTHER" id="PTHR10663">
    <property type="entry name" value="GUANYL-NUCLEOTIDE EXCHANGE FACTOR"/>
    <property type="match status" value="1"/>
</dbReference>
<dbReference type="CDD" id="cd00171">
    <property type="entry name" value="Sec7"/>
    <property type="match status" value="1"/>
</dbReference>
<gene>
    <name evidence="7" type="ORF">DME_LOCUS458</name>
</gene>
<evidence type="ECO:0000256" key="5">
    <source>
        <dbReference type="SAM" id="MobiDB-lite"/>
    </source>
</evidence>
<reference evidence="7 9" key="2">
    <citation type="submission" date="2018-11" db="EMBL/GenBank/DDBJ databases">
        <authorList>
            <consortium name="Pathogen Informatics"/>
        </authorList>
    </citation>
    <scope>NUCLEOTIDE SEQUENCE [LARGE SCALE GENOMIC DNA]</scope>
</reference>
<dbReference type="EMBL" id="UYYG01000003">
    <property type="protein sequence ID" value="VDN50485.1"/>
    <property type="molecule type" value="Genomic_DNA"/>
</dbReference>
<reference evidence="10" key="1">
    <citation type="submission" date="2016-04" db="UniProtKB">
        <authorList>
            <consortium name="WormBaseParasite"/>
        </authorList>
    </citation>
    <scope>IDENTIFICATION</scope>
</reference>
<organism evidence="8 10">
    <name type="scientific">Dracunculus medinensis</name>
    <name type="common">Guinea worm</name>
    <dbReference type="NCBI Taxonomy" id="318479"/>
    <lineage>
        <taxon>Eukaryota</taxon>
        <taxon>Metazoa</taxon>
        <taxon>Ecdysozoa</taxon>
        <taxon>Nematoda</taxon>
        <taxon>Chromadorea</taxon>
        <taxon>Rhabditida</taxon>
        <taxon>Spirurina</taxon>
        <taxon>Dracunculoidea</taxon>
        <taxon>Dracunculidae</taxon>
        <taxon>Dracunculus</taxon>
    </lineage>
</organism>
<accession>A0A158Q461</accession>
<name>A0A158Q461_DRAME</name>
<feature type="region of interest" description="Disordered" evidence="5">
    <location>
        <begin position="574"/>
        <end position="619"/>
    </location>
</feature>
<dbReference type="GO" id="GO:0016192">
    <property type="term" value="P:vesicle-mediated transport"/>
    <property type="evidence" value="ECO:0007669"/>
    <property type="project" value="UniProtKB-ARBA"/>
</dbReference>
<dbReference type="Pfam" id="PF10502">
    <property type="entry name" value="Peptidase_S26"/>
    <property type="match status" value="2"/>
</dbReference>
<evidence type="ECO:0000313" key="9">
    <source>
        <dbReference type="Proteomes" id="UP000274756"/>
    </source>
</evidence>
<evidence type="ECO:0000313" key="10">
    <source>
        <dbReference type="WBParaSite" id="DME_0000409401-mRNA-1"/>
    </source>
</evidence>
<dbReference type="GO" id="GO:0012505">
    <property type="term" value="C:endomembrane system"/>
    <property type="evidence" value="ECO:0007669"/>
    <property type="project" value="UniProtKB-ARBA"/>
</dbReference>
<evidence type="ECO:0000259" key="6">
    <source>
        <dbReference type="PROSITE" id="PS50190"/>
    </source>
</evidence>
<dbReference type="InterPro" id="IPR000904">
    <property type="entry name" value="Sec7_dom"/>
</dbReference>
<dbReference type="PANTHER" id="PTHR10663:SF388">
    <property type="entry name" value="GOLGI-SPECIFIC BREFELDIN A-RESISTANCE GUANINE NUCLEOTIDE EXCHANGE FACTOR 1"/>
    <property type="match status" value="1"/>
</dbReference>
<evidence type="ECO:0000313" key="7">
    <source>
        <dbReference type="EMBL" id="VDN50485.1"/>
    </source>
</evidence>
<dbReference type="Gene3D" id="1.10.220.20">
    <property type="match status" value="1"/>
</dbReference>
<keyword evidence="9" id="KW-1185">Reference proteome</keyword>
<dbReference type="AlphaFoldDB" id="A0A158Q461"/>
<dbReference type="InterPro" id="IPR019758">
    <property type="entry name" value="Pept_S26A_signal_pept_1_CS"/>
</dbReference>
<dbReference type="InterPro" id="IPR000223">
    <property type="entry name" value="Pept_S26A_signal_pept_1"/>
</dbReference>
<dbReference type="Proteomes" id="UP000038040">
    <property type="component" value="Unplaced"/>
</dbReference>
<evidence type="ECO:0000256" key="3">
    <source>
        <dbReference type="ARBA" id="ARBA00032718"/>
    </source>
</evidence>
<protein>
    <recommendedName>
        <fullName evidence="3">IMP2-like protein</fullName>
    </recommendedName>
</protein>
<feature type="compositionally biased region" description="Acidic residues" evidence="5">
    <location>
        <begin position="584"/>
        <end position="598"/>
    </location>
</feature>
<dbReference type="PROSITE" id="PS00761">
    <property type="entry name" value="SPASE_I_3"/>
    <property type="match status" value="1"/>
</dbReference>
<evidence type="ECO:0000256" key="4">
    <source>
        <dbReference type="PIRSR" id="PIRSR600223-1"/>
    </source>
</evidence>
<dbReference type="PROSITE" id="PS50190">
    <property type="entry name" value="SEC7"/>
    <property type="match status" value="1"/>
</dbReference>
<dbReference type="SUPFAM" id="SSF51306">
    <property type="entry name" value="LexA/Signal peptidase"/>
    <property type="match status" value="1"/>
</dbReference>
<dbReference type="InterPro" id="IPR056604">
    <property type="entry name" value="GBF1-like_TPR"/>
</dbReference>
<dbReference type="SMART" id="SM00222">
    <property type="entry name" value="Sec7"/>
    <property type="match status" value="1"/>
</dbReference>
<dbReference type="Pfam" id="PF23325">
    <property type="entry name" value="TPR_28"/>
    <property type="match status" value="1"/>
</dbReference>
<dbReference type="GO" id="GO:0098796">
    <property type="term" value="C:membrane protein complex"/>
    <property type="evidence" value="ECO:0007669"/>
    <property type="project" value="UniProtKB-ARBA"/>
</dbReference>
<dbReference type="Pfam" id="PF01369">
    <property type="entry name" value="Sec7"/>
    <property type="match status" value="1"/>
</dbReference>
<dbReference type="InterPro" id="IPR036286">
    <property type="entry name" value="LexA/Signal_pep-like_sf"/>
</dbReference>
<dbReference type="Proteomes" id="UP000274756">
    <property type="component" value="Unassembled WGS sequence"/>
</dbReference>
<dbReference type="OrthoDB" id="10258608at2759"/>
<dbReference type="InterPro" id="IPR019533">
    <property type="entry name" value="Peptidase_S26"/>
</dbReference>
<sequence length="2040" mass="230134">MSLHLEPPQTLKASRREVANARRMRKEMLSRNERERIIFSRIPMRMFIRNCRSLNKLNAVRNDRFTWKSFGKLFAWSLLRRIVYIYSAAHVVGKHVGELIVCVGPSMYPTIHNKDLIFGERLSISRGRLKRGDIIGFLDPYEPRQLLCKRITGMEYDELLIPSDFPINIPKGHIFVEGDNSLFSTDSRTFGPVPEGLVQMRLFFRIWPLSRAGLLSLLLNIKMAVNGLYIVQGESNAVAALLKKIYRGWAHQSQIHLGHSNWDESDPLLRNFTDLRDVLNSVNELCDMNPDTFLSPFLDVIRSEQTNGPVTAQALSSVAKFLTSQAVENIAEAVTHAKFVGSSDTGSDEVVLLKILQVVLRTLLLTPVGRLLSNESVCEMMQSCFRICFEGSLSELLRKIAESTLADMTQLLFTRLPTFDEDTRHPYIRKLLDEVLFLQDNDARMITSVRKLVVIVKRAGINKRKRRKFIAAKNAVRPSPLSDSIDSILDSKAEINESPLIVPEIASIENETKVDILPSSFIDLSKERSAENIFPENIIEDGNVVIASAEAYEISSVPYNHAKNIHTKITEVHGSNGSQMSASEELDDGVVPDNDESSNSEKDSSNAITPQRQRINDRGVRFTPELHKDAPSALRRGVVSEPVIIKPTSHIPYGLPCARELLRFLIALINPLDRANNEAMIVMGLNLLTVAMEAGADHLHNYNLLMPLVKNELCRALLQLLDTEKLPVFAAANRVCFLLFESLRTGLKFQMESYFIKLKSIVTSEQSRISYELKEMALESIVELWRIPGLVTELYFNYDCDLYCSNLFEGLTKLLLENAFPVLGLRSIHILSLDALLTVIDTVDVNCVYRQSGGDSQRHISYGQLCNQLNLPVISGFSFGRQLDIMKKEKSDDIGTGTKNELNADQTYALKESLLPSSAVRANRMAPSHNIPSLTEVIERKRKKRIITEATEFFNQDPKKGIEFLKDKGILKVPVDPKDVVLWLRENPHLDKKRIADYICNRKNLAVLDTFVQSFPFEGTRLDDALRMFLETFRLPGEAAEISMVMQHFADHWYKANNEPFNHVDAAFTLAYAVIMLNTDQHNPQVRRNQPPMQLECFKRNLNEEIVMPAEQVGLVKENYLWKVLLRRGETKEGVFIHIPAGWNDQDLFSIIWGPTSAALSFVFDKTECESTLQKSLNGYRKCASIAAHYGMSDVFDNLIIHLCKFSTLMPSVEGSGERTIEPQYSLKVQVPSAEQIAITFGQNVKAQMATKAMFQLVHTHGDILREGWKNVLDCILCLFRAHLLPKSLIEVEDFVDYKGWVSIQRTYISKLPAMRSESGLLSWFGLGGSNYDAKDQKPTPDQENFIKVARAVISDCHPEQLVDDSKYLTSSALTEFINAIVQASPGILIQSEASKPNQSFKKLREQDEDALVLYLELAVSIALENKDRLSQIWPLIIRHIQWLMSKFGRNPLIVERAVTGLLRLANRNLFRLKDDIADEVLQSLNMLLQLPPPAMFMFSRHIAFGLHELLRTNAANVHRRDHWAILFGLLEAAGAGAYPDQLAPINDENIKCAKSNSRHAYSDTEPSINRSVILADDASSSRMEDRGYTSDNPQIAVAQQQLLQQLHADKSPSVLPRFDRGTVVLHSDLARHEPAAFLKVGETLAFLIRDAAHITPENFDSCVKCLRSYVEAGLDGGRYASGPLSGDAQNQLHSIVADDKIKHNKQDEIENEDFTVAEPQQLSASYQQISFQMLDLCHTLHMKAADIYGSWARGGAEVDATPAALWARCWRPLLQCIARLCCDCRRQIRTQALNYLVRSFLISEMQNMEASEWENCFGEVLFPLVSKLLDNLSPMDPLGMEETRVRAMQLISKIFLNHLTPLSKLPSFSVLWLRLLDFMDRYLHTDRSDLLSEAIPESLKNMILVLDNTKMFEMIPCLYEMTKARLGTLLPELLAETMPKPPTSEQLLPDVSSNDESIRTSKITSPSSDVTNSCSTSTSIHCSSKTSSSASNLTTHFNSVINPNVQIAPPLDPFITIEESNDTNLRKINEFYEQAELIL</sequence>
<dbReference type="SUPFAM" id="SSF48371">
    <property type="entry name" value="ARM repeat"/>
    <property type="match status" value="1"/>
</dbReference>
<dbReference type="WBParaSite" id="DME_0000409401-mRNA-1">
    <property type="protein sequence ID" value="DME_0000409401-mRNA-1"/>
    <property type="gene ID" value="DME_0000409401"/>
</dbReference>
<comment type="subunit">
    <text evidence="1">Heterodimer of 2 subunits, IMMPL1 and IMMPL2.</text>
</comment>
<dbReference type="SUPFAM" id="SSF48425">
    <property type="entry name" value="Sec7 domain"/>
    <property type="match status" value="1"/>
</dbReference>
<evidence type="ECO:0000256" key="1">
    <source>
        <dbReference type="ARBA" id="ARBA00011805"/>
    </source>
</evidence>
<dbReference type="GO" id="GO:1905370">
    <property type="term" value="C:serine-type endopeptidase complex"/>
    <property type="evidence" value="ECO:0007669"/>
    <property type="project" value="UniProtKB-ARBA"/>
</dbReference>
<dbReference type="GO" id="GO:0004252">
    <property type="term" value="F:serine-type endopeptidase activity"/>
    <property type="evidence" value="ECO:0007669"/>
    <property type="project" value="InterPro"/>
</dbReference>
<dbReference type="Gene3D" id="1.10.1000.11">
    <property type="entry name" value="Arf Nucleotide-binding Site Opener,domain 2"/>
    <property type="match status" value="1"/>
</dbReference>
<dbReference type="Pfam" id="PF12783">
    <property type="entry name" value="Sec7-like_HUS"/>
    <property type="match status" value="1"/>
</dbReference>
<dbReference type="InterPro" id="IPR023394">
    <property type="entry name" value="Sec7_C_sf"/>
</dbReference>
<evidence type="ECO:0000313" key="8">
    <source>
        <dbReference type="Proteomes" id="UP000038040"/>
    </source>
</evidence>
<keyword evidence="2" id="KW-0378">Hydrolase</keyword>